<dbReference type="RefSeq" id="WP_186904245.1">
    <property type="nucleotide sequence ID" value="NZ_JACOGD010000006.1"/>
</dbReference>
<dbReference type="Pfam" id="PF08722">
    <property type="entry name" value="Tn7_TnsA-like_N"/>
    <property type="match status" value="1"/>
</dbReference>
<keyword evidence="3" id="KW-1185">Reference proteome</keyword>
<protein>
    <submittedName>
        <fullName evidence="2">Tn7 transposase TnsA N-terminal domain-containing protein</fullName>
    </submittedName>
</protein>
<dbReference type="EMBL" id="JACOGD010000006">
    <property type="protein sequence ID" value="MBC3932612.1"/>
    <property type="molecule type" value="Genomic_DNA"/>
</dbReference>
<feature type="domain" description="TnsA endonuclease N-terminal" evidence="1">
    <location>
        <begin position="51"/>
        <end position="123"/>
    </location>
</feature>
<evidence type="ECO:0000313" key="2">
    <source>
        <dbReference type="EMBL" id="MBC3932612.1"/>
    </source>
</evidence>
<evidence type="ECO:0000313" key="3">
    <source>
        <dbReference type="Proteomes" id="UP000654304"/>
    </source>
</evidence>
<proteinExistence type="predicted"/>
<dbReference type="Proteomes" id="UP000654304">
    <property type="component" value="Unassembled WGS sequence"/>
</dbReference>
<organism evidence="2 3">
    <name type="scientific">Undibacterium curvum</name>
    <dbReference type="NCBI Taxonomy" id="2762294"/>
    <lineage>
        <taxon>Bacteria</taxon>
        <taxon>Pseudomonadati</taxon>
        <taxon>Pseudomonadota</taxon>
        <taxon>Betaproteobacteria</taxon>
        <taxon>Burkholderiales</taxon>
        <taxon>Oxalobacteraceae</taxon>
        <taxon>Undibacterium</taxon>
    </lineage>
</organism>
<reference evidence="2 3" key="1">
    <citation type="submission" date="2020-08" db="EMBL/GenBank/DDBJ databases">
        <title>Novel species isolated from subtropical streams in China.</title>
        <authorList>
            <person name="Lu H."/>
        </authorList>
    </citation>
    <scope>NUCLEOTIDE SEQUENCE [LARGE SCALE GENOMIC DNA]</scope>
    <source>
        <strain evidence="2 3">CY22W</strain>
    </source>
</reference>
<comment type="caution">
    <text evidence="2">The sequence shown here is derived from an EMBL/GenBank/DDBJ whole genome shotgun (WGS) entry which is preliminary data.</text>
</comment>
<gene>
    <name evidence="2" type="ORF">H8K43_13065</name>
</gene>
<accession>A0ABR7A6U1</accession>
<sequence length="224" mass="25696">MSEFHKPRNIVTRSGGILRGFFSSQKYNKQIKWEGSIEKDAVALFEFSAGINDVVSQPFRYSFVVNGKKTSRTADFLITTSSENILVECKPKAMLLREEVKLHLKIAKEHFEKLGYRYLIVTDQMLRSGTALANAKKLLPFRIRNIQSHLETHRIHQQLELLKSSFPFTNLREASDHLRSETDVLVMLASGLAFFDFHQAISDSTQISFSQLEKTHDAARFIFP</sequence>
<name>A0ABR7A6U1_9BURK</name>
<dbReference type="InterPro" id="IPR014833">
    <property type="entry name" value="TnsA_N"/>
</dbReference>
<evidence type="ECO:0000259" key="1">
    <source>
        <dbReference type="Pfam" id="PF08722"/>
    </source>
</evidence>